<proteinExistence type="predicted"/>
<dbReference type="Proteomes" id="UP001057998">
    <property type="component" value="Chromosome 3"/>
</dbReference>
<keyword evidence="1" id="KW-1133">Transmembrane helix</keyword>
<evidence type="ECO:0000313" key="2">
    <source>
        <dbReference type="EMBL" id="UTV30977.1"/>
    </source>
</evidence>
<evidence type="ECO:0008006" key="4">
    <source>
        <dbReference type="Google" id="ProtNLM"/>
    </source>
</evidence>
<protein>
    <recommendedName>
        <fullName evidence="4">DUF2269 domain-containing protein</fullName>
    </recommendedName>
</protein>
<feature type="transmembrane region" description="Helical" evidence="1">
    <location>
        <begin position="119"/>
        <end position="145"/>
    </location>
</feature>
<keyword evidence="1" id="KW-0472">Membrane</keyword>
<feature type="transmembrane region" description="Helical" evidence="1">
    <location>
        <begin position="41"/>
        <end position="62"/>
    </location>
</feature>
<name>A0ABY5GP23_9GAMM</name>
<evidence type="ECO:0000313" key="3">
    <source>
        <dbReference type="Proteomes" id="UP001057998"/>
    </source>
</evidence>
<keyword evidence="3" id="KW-1185">Reference proteome</keyword>
<dbReference type="EMBL" id="CP101510">
    <property type="protein sequence ID" value="UTV30977.1"/>
    <property type="molecule type" value="Genomic_DNA"/>
</dbReference>
<evidence type="ECO:0000256" key="1">
    <source>
        <dbReference type="SAM" id="Phobius"/>
    </source>
</evidence>
<reference evidence="2" key="1">
    <citation type="submission" date="2022-07" db="EMBL/GenBank/DDBJ databases">
        <title>Genome sequencing of Photobacterium atrarenae GJH2-4.</title>
        <authorList>
            <person name="Park S.-J."/>
        </authorList>
    </citation>
    <scope>NUCLEOTIDE SEQUENCE</scope>
    <source>
        <strain evidence="2">GJH2-4</strain>
    </source>
</reference>
<keyword evidence="1" id="KW-0812">Transmembrane</keyword>
<feature type="transmembrane region" description="Helical" evidence="1">
    <location>
        <begin position="90"/>
        <end position="107"/>
    </location>
</feature>
<dbReference type="RefSeq" id="WP_255392342.1">
    <property type="nucleotide sequence ID" value="NZ_CP101510.1"/>
</dbReference>
<accession>A0ABY5GP23</accession>
<gene>
    <name evidence="2" type="ORF">NNL38_24530</name>
</gene>
<sequence>MFKELMLMLHVMFGVLALLAAVWVFVDTLHASRANDGRIRIATLLVAVLIWLSYLIGGYWYVTFYGADKALIKAGPWSFAHSFFMEAKEHIFLMLLLLATFLPIAAFGDIAHDRSKRHLVLWTAALVIILSLAMEGAGAVISMGLKVSLLANSV</sequence>
<feature type="transmembrane region" description="Helical" evidence="1">
    <location>
        <begin position="6"/>
        <end position="29"/>
    </location>
</feature>
<organism evidence="2 3">
    <name type="scientific">Photobacterium atrarenae</name>
    <dbReference type="NCBI Taxonomy" id="865757"/>
    <lineage>
        <taxon>Bacteria</taxon>
        <taxon>Pseudomonadati</taxon>
        <taxon>Pseudomonadota</taxon>
        <taxon>Gammaproteobacteria</taxon>
        <taxon>Vibrionales</taxon>
        <taxon>Vibrionaceae</taxon>
        <taxon>Photobacterium</taxon>
    </lineage>
</organism>